<accession>A0ACC5VP64</accession>
<evidence type="ECO:0000313" key="1">
    <source>
        <dbReference type="EMBL" id="MBZ5485996.1"/>
    </source>
</evidence>
<name>A0ACC5VP64_9GAMM</name>
<proteinExistence type="predicted"/>
<reference evidence="1" key="1">
    <citation type="submission" date="2020-06" db="EMBL/GenBank/DDBJ databases">
        <title>Whole Genome Sequence of Halomonas aquamarina MB598.</title>
        <authorList>
            <person name="Pervaiz M."/>
            <person name="Fariq A."/>
            <person name="Yasmin A."/>
            <person name="Welch M."/>
        </authorList>
    </citation>
    <scope>NUCLEOTIDE SEQUENCE</scope>
    <source>
        <strain evidence="1">MB598</strain>
    </source>
</reference>
<dbReference type="EMBL" id="JABYQT010000001">
    <property type="protein sequence ID" value="MBZ5485996.1"/>
    <property type="molecule type" value="Genomic_DNA"/>
</dbReference>
<evidence type="ECO:0000313" key="2">
    <source>
        <dbReference type="Proteomes" id="UP001319846"/>
    </source>
</evidence>
<organism evidence="1 2">
    <name type="scientific">Vreelandella aquamarina</name>
    <dbReference type="NCBI Taxonomy" id="77097"/>
    <lineage>
        <taxon>Bacteria</taxon>
        <taxon>Pseudomonadati</taxon>
        <taxon>Pseudomonadota</taxon>
        <taxon>Gammaproteobacteria</taxon>
        <taxon>Oceanospirillales</taxon>
        <taxon>Halomonadaceae</taxon>
        <taxon>Vreelandella</taxon>
    </lineage>
</organism>
<gene>
    <name evidence="1" type="primary">crtY</name>
    <name evidence="1" type="ORF">HW452_00440</name>
</gene>
<keyword evidence="1" id="KW-0413">Isomerase</keyword>
<keyword evidence="2" id="KW-1185">Reference proteome</keyword>
<dbReference type="Proteomes" id="UP001319846">
    <property type="component" value="Unassembled WGS sequence"/>
</dbReference>
<sequence length="392" mass="43894">MNDTRWDLILVGAGLANGLIAWRLHQCQPELKVLLLEAGATPGGNHTWSFHEGDLSAGQHAWLSPLVAHRWPDYDVFFPALARTVAGGYASVTSERFAELIRQALGERLVTNAPVTTLTPTSVTLEDGRTFNAAAVIDGRGYQPSPHLTIGLQAFLGQQWQLERPHGLSRPRLMDATVDQQGGYRFVYTLPLTPTTLLIEDTHYIDRATLDHDRARQNIAHYAKAQGWVVKALQREEQGNLPITLTGNHSAFWQAAKGLPQSGLRGGLFHPTTGYSLPLAVTLADRIAEQTRLTPESLYRLIHAYARQCWRQQRFFRMLNRMLFLAGPDDKRWQVMQRFYGLNDGLIARFYAGRLTLADQARILTGKPPVPVGEALQAVLKQTPRLRAFHDE</sequence>
<dbReference type="EC" id="5.5.1.19" evidence="1"/>
<protein>
    <submittedName>
        <fullName evidence="1">Lycopene beta-cyclase CrtY</fullName>
        <ecNumber evidence="1">5.5.1.19</ecNumber>
    </submittedName>
</protein>
<comment type="caution">
    <text evidence="1">The sequence shown here is derived from an EMBL/GenBank/DDBJ whole genome shotgun (WGS) entry which is preliminary data.</text>
</comment>